<name>A0ABQ2XKK7_9ACTN</name>
<dbReference type="RefSeq" id="WP_372487572.1">
    <property type="nucleotide sequence ID" value="NZ_BMWC01000009.1"/>
</dbReference>
<sequence length="55" mass="5784">MDAWGATADSASGTPYLAPLSFLDVVLVDGAVETVQPGELDGRELMCDGRWLTAD</sequence>
<evidence type="ECO:0000313" key="1">
    <source>
        <dbReference type="EMBL" id="GGX20283.1"/>
    </source>
</evidence>
<dbReference type="Proteomes" id="UP000617743">
    <property type="component" value="Unassembled WGS sequence"/>
</dbReference>
<dbReference type="EMBL" id="BMWC01000009">
    <property type="protein sequence ID" value="GGX20283.1"/>
    <property type="molecule type" value="Genomic_DNA"/>
</dbReference>
<organism evidence="1 2">
    <name type="scientific">Streptomyces lomondensis</name>
    <dbReference type="NCBI Taxonomy" id="68229"/>
    <lineage>
        <taxon>Bacteria</taxon>
        <taxon>Bacillati</taxon>
        <taxon>Actinomycetota</taxon>
        <taxon>Actinomycetes</taxon>
        <taxon>Kitasatosporales</taxon>
        <taxon>Streptomycetaceae</taxon>
        <taxon>Streptomyces</taxon>
    </lineage>
</organism>
<evidence type="ECO:0000313" key="2">
    <source>
        <dbReference type="Proteomes" id="UP000617743"/>
    </source>
</evidence>
<keyword evidence="2" id="KW-1185">Reference proteome</keyword>
<gene>
    <name evidence="1" type="ORF">GCM10010383_58240</name>
</gene>
<proteinExistence type="predicted"/>
<protein>
    <submittedName>
        <fullName evidence="1">Uncharacterized protein</fullName>
    </submittedName>
</protein>
<reference evidence="2" key="1">
    <citation type="journal article" date="2019" name="Int. J. Syst. Evol. Microbiol.">
        <title>The Global Catalogue of Microorganisms (GCM) 10K type strain sequencing project: providing services to taxonomists for standard genome sequencing and annotation.</title>
        <authorList>
            <consortium name="The Broad Institute Genomics Platform"/>
            <consortium name="The Broad Institute Genome Sequencing Center for Infectious Disease"/>
            <person name="Wu L."/>
            <person name="Ma J."/>
        </authorList>
    </citation>
    <scope>NUCLEOTIDE SEQUENCE [LARGE SCALE GENOMIC DNA]</scope>
    <source>
        <strain evidence="2">JCM 4866</strain>
    </source>
</reference>
<accession>A0ABQ2XKK7</accession>
<comment type="caution">
    <text evidence="1">The sequence shown here is derived from an EMBL/GenBank/DDBJ whole genome shotgun (WGS) entry which is preliminary data.</text>
</comment>